<dbReference type="InterPro" id="IPR008554">
    <property type="entry name" value="Glutaredoxin-like"/>
</dbReference>
<dbReference type="Pfam" id="PF05768">
    <property type="entry name" value="Glrx-like"/>
    <property type="match status" value="1"/>
</dbReference>
<reference evidence="1 2" key="1">
    <citation type="submission" date="2019-04" db="EMBL/GenBank/DDBJ databases">
        <title>Salinimonas iocasae sp. nov., a halophilic bacterium isolated from the outer tube casing of tubeworms in Okinawa Trough.</title>
        <authorList>
            <person name="Zhang H."/>
            <person name="Wang H."/>
            <person name="Li C."/>
        </authorList>
    </citation>
    <scope>NUCLEOTIDE SEQUENCE [LARGE SCALE GENOMIC DNA]</scope>
    <source>
        <strain evidence="1 2">KX18D6</strain>
    </source>
</reference>
<dbReference type="OrthoDB" id="8537427at2"/>
<name>A0A5B7YCY3_9ALTE</name>
<accession>A0A5B7YCY3</accession>
<protein>
    <submittedName>
        <fullName evidence="1">Glutaredoxin family protein</fullName>
    </submittedName>
</protein>
<evidence type="ECO:0000313" key="1">
    <source>
        <dbReference type="EMBL" id="QCZ93474.1"/>
    </source>
</evidence>
<dbReference type="Gene3D" id="3.40.30.10">
    <property type="entry name" value="Glutaredoxin"/>
    <property type="match status" value="1"/>
</dbReference>
<dbReference type="Proteomes" id="UP000304912">
    <property type="component" value="Chromosome"/>
</dbReference>
<dbReference type="SUPFAM" id="SSF52833">
    <property type="entry name" value="Thioredoxin-like"/>
    <property type="match status" value="1"/>
</dbReference>
<dbReference type="KEGG" id="salk:FBQ74_08235"/>
<evidence type="ECO:0000313" key="2">
    <source>
        <dbReference type="Proteomes" id="UP000304912"/>
    </source>
</evidence>
<organism evidence="1 2">
    <name type="scientific">Salinimonas iocasae</name>
    <dbReference type="NCBI Taxonomy" id="2572577"/>
    <lineage>
        <taxon>Bacteria</taxon>
        <taxon>Pseudomonadati</taxon>
        <taxon>Pseudomonadota</taxon>
        <taxon>Gammaproteobacteria</taxon>
        <taxon>Alteromonadales</taxon>
        <taxon>Alteromonadaceae</taxon>
        <taxon>Alteromonas/Salinimonas group</taxon>
        <taxon>Salinimonas</taxon>
    </lineage>
</organism>
<dbReference type="InterPro" id="IPR036249">
    <property type="entry name" value="Thioredoxin-like_sf"/>
</dbReference>
<dbReference type="EMBL" id="CP039852">
    <property type="protein sequence ID" value="QCZ93474.1"/>
    <property type="molecule type" value="Genomic_DNA"/>
</dbReference>
<proteinExistence type="predicted"/>
<sequence>MLTELYTAPACSLCHKALTMIRSLDTPPQVTLVNVRDDTRLYHEYGARIPVLKRMDTQEELAWPFDSNALKRFLE</sequence>
<gene>
    <name evidence="1" type="ORF">FBQ74_08235</name>
</gene>
<keyword evidence="2" id="KW-1185">Reference proteome</keyword>
<dbReference type="AlphaFoldDB" id="A0A5B7YCY3"/>